<dbReference type="EMBL" id="BMML01000033">
    <property type="protein sequence ID" value="GGN41120.1"/>
    <property type="molecule type" value="Genomic_DNA"/>
</dbReference>
<comment type="caution">
    <text evidence="1">The sequence shown here is derived from an EMBL/GenBank/DDBJ whole genome shotgun (WGS) entry which is preliminary data.</text>
</comment>
<evidence type="ECO:0000313" key="1">
    <source>
        <dbReference type="EMBL" id="GGN41120.1"/>
    </source>
</evidence>
<reference evidence="1" key="1">
    <citation type="journal article" date="2014" name="Int. J. Syst. Evol. Microbiol.">
        <title>Complete genome sequence of Corynebacterium casei LMG S-19264T (=DSM 44701T), isolated from a smear-ripened cheese.</title>
        <authorList>
            <consortium name="US DOE Joint Genome Institute (JGI-PGF)"/>
            <person name="Walter F."/>
            <person name="Albersmeier A."/>
            <person name="Kalinowski J."/>
            <person name="Ruckert C."/>
        </authorList>
    </citation>
    <scope>NUCLEOTIDE SEQUENCE</scope>
    <source>
        <strain evidence="1">CGMCC 4.7110</strain>
    </source>
</reference>
<evidence type="ECO:0000313" key="2">
    <source>
        <dbReference type="Proteomes" id="UP000653411"/>
    </source>
</evidence>
<name>A0A918CWR3_9ACTN</name>
<protein>
    <submittedName>
        <fullName evidence="1">Uncharacterized protein</fullName>
    </submittedName>
</protein>
<keyword evidence="2" id="KW-1185">Reference proteome</keyword>
<organism evidence="1 2">
    <name type="scientific">Streptomyces fuscichromogenes</name>
    <dbReference type="NCBI Taxonomy" id="1324013"/>
    <lineage>
        <taxon>Bacteria</taxon>
        <taxon>Bacillati</taxon>
        <taxon>Actinomycetota</taxon>
        <taxon>Actinomycetes</taxon>
        <taxon>Kitasatosporales</taxon>
        <taxon>Streptomycetaceae</taxon>
        <taxon>Streptomyces</taxon>
    </lineage>
</organism>
<gene>
    <name evidence="1" type="ORF">GCM10011578_089060</name>
</gene>
<dbReference type="AlphaFoldDB" id="A0A918CWR3"/>
<reference evidence="1" key="2">
    <citation type="submission" date="2020-09" db="EMBL/GenBank/DDBJ databases">
        <authorList>
            <person name="Sun Q."/>
            <person name="Zhou Y."/>
        </authorList>
    </citation>
    <scope>NUCLEOTIDE SEQUENCE</scope>
    <source>
        <strain evidence="1">CGMCC 4.7110</strain>
    </source>
</reference>
<sequence>MAFRANWALCPVTARHTALMPSTRTTVKPYPSGTKWTIIGRYGHTQTEELVLYAEPNYSSLTDDYLPEEISAHELWRLWVDKVWNKAHEQWPQLYRPGEVTILWTVTTPSFDGIFEAAPHVRSLPEDPEMVKTLGPYEPEDFLTHYKTPVNAETGEPVNWVRLPVMDRGWNATAGDKGGFIQEVTGWKPSPLQPAMDVLQIGRAAGLYVPDLP</sequence>
<accession>A0A918CWR3</accession>
<proteinExistence type="predicted"/>
<dbReference type="Proteomes" id="UP000653411">
    <property type="component" value="Unassembled WGS sequence"/>
</dbReference>